<sequence length="324" mass="35906">MDLIQTIRITPKDFDSDVGGWRVPFLQLPGIQVKEVHFDGERIDLGRIELDGETGTVRFEVPSGKTRRLTIVCAMPKEILLPGDVAARERAQARMNWLKTVMPILAGLVLAFAKPIAEFTVPAMFAADSPVVEVSVEPLSNDILDEVWKSISASDEYTNIAMVGLNFHRTALDGDDHLLNAVRNGSQVRIVVPEPSDELYKRYEVEYGADSNQLKAECELGLEALRGLQIECGKITASSKSTGSLSVRTVDYMPNARMYRFDRGGGGSECFVVNYIRGRKSSDTPALVFHESSRLDDSYKKWFEHVWSGAEEISTSSEPQSQGS</sequence>
<dbReference type="AlphaFoldDB" id="A0A518AUP2"/>
<gene>
    <name evidence="1" type="ORF">Pan181_46680</name>
</gene>
<dbReference type="KEGG" id="amuc:Pan181_46680"/>
<keyword evidence="2" id="KW-1185">Reference proteome</keyword>
<dbReference type="EMBL" id="CP036278">
    <property type="protein sequence ID" value="QDU58432.1"/>
    <property type="molecule type" value="Genomic_DNA"/>
</dbReference>
<dbReference type="OrthoDB" id="9554594at2"/>
<accession>A0A518AUP2</accession>
<reference evidence="1 2" key="1">
    <citation type="submission" date="2019-02" db="EMBL/GenBank/DDBJ databases">
        <title>Deep-cultivation of Planctomycetes and their phenomic and genomic characterization uncovers novel biology.</title>
        <authorList>
            <person name="Wiegand S."/>
            <person name="Jogler M."/>
            <person name="Boedeker C."/>
            <person name="Pinto D."/>
            <person name="Vollmers J."/>
            <person name="Rivas-Marin E."/>
            <person name="Kohn T."/>
            <person name="Peeters S.H."/>
            <person name="Heuer A."/>
            <person name="Rast P."/>
            <person name="Oberbeckmann S."/>
            <person name="Bunk B."/>
            <person name="Jeske O."/>
            <person name="Meyerdierks A."/>
            <person name="Storesund J.E."/>
            <person name="Kallscheuer N."/>
            <person name="Luecker S."/>
            <person name="Lage O.M."/>
            <person name="Pohl T."/>
            <person name="Merkel B.J."/>
            <person name="Hornburger P."/>
            <person name="Mueller R.-W."/>
            <person name="Bruemmer F."/>
            <person name="Labrenz M."/>
            <person name="Spormann A.M."/>
            <person name="Op den Camp H."/>
            <person name="Overmann J."/>
            <person name="Amann R."/>
            <person name="Jetten M.S.M."/>
            <person name="Mascher T."/>
            <person name="Medema M.H."/>
            <person name="Devos D.P."/>
            <person name="Kaster A.-K."/>
            <person name="Ovreas L."/>
            <person name="Rohde M."/>
            <person name="Galperin M.Y."/>
            <person name="Jogler C."/>
        </authorList>
    </citation>
    <scope>NUCLEOTIDE SEQUENCE [LARGE SCALE GENOMIC DNA]</scope>
    <source>
        <strain evidence="1 2">Pan181</strain>
    </source>
</reference>
<evidence type="ECO:0000313" key="1">
    <source>
        <dbReference type="EMBL" id="QDU58432.1"/>
    </source>
</evidence>
<proteinExistence type="predicted"/>
<protein>
    <submittedName>
        <fullName evidence="1">Uncharacterized protein</fullName>
    </submittedName>
</protein>
<name>A0A518AUP2_9BACT</name>
<evidence type="ECO:0000313" key="2">
    <source>
        <dbReference type="Proteomes" id="UP000315750"/>
    </source>
</evidence>
<organism evidence="1 2">
    <name type="scientific">Aeoliella mucimassa</name>
    <dbReference type="NCBI Taxonomy" id="2527972"/>
    <lineage>
        <taxon>Bacteria</taxon>
        <taxon>Pseudomonadati</taxon>
        <taxon>Planctomycetota</taxon>
        <taxon>Planctomycetia</taxon>
        <taxon>Pirellulales</taxon>
        <taxon>Lacipirellulaceae</taxon>
        <taxon>Aeoliella</taxon>
    </lineage>
</organism>
<dbReference type="RefSeq" id="WP_145250401.1">
    <property type="nucleotide sequence ID" value="NZ_CP036278.1"/>
</dbReference>
<dbReference type="Proteomes" id="UP000315750">
    <property type="component" value="Chromosome"/>
</dbReference>